<feature type="repeat" description="ANK" evidence="3">
    <location>
        <begin position="841"/>
        <end position="873"/>
    </location>
</feature>
<dbReference type="GO" id="GO:0004842">
    <property type="term" value="F:ubiquitin-protein transferase activity"/>
    <property type="evidence" value="ECO:0007669"/>
    <property type="project" value="TreeGrafter"/>
</dbReference>
<dbReference type="InterPro" id="IPR002110">
    <property type="entry name" value="Ankyrin_rpt"/>
</dbReference>
<dbReference type="Pfam" id="PF13637">
    <property type="entry name" value="Ank_4"/>
    <property type="match status" value="2"/>
</dbReference>
<feature type="repeat" description="ANK" evidence="3">
    <location>
        <begin position="874"/>
        <end position="895"/>
    </location>
</feature>
<feature type="domain" description="Prion-inhibition and propagation HeLo" evidence="4">
    <location>
        <begin position="5"/>
        <end position="98"/>
    </location>
</feature>
<comment type="caution">
    <text evidence="6">The sequence shown here is derived from an EMBL/GenBank/DDBJ whole genome shotgun (WGS) entry which is preliminary data.</text>
</comment>
<evidence type="ECO:0000259" key="5">
    <source>
        <dbReference type="Pfam" id="PF24883"/>
    </source>
</evidence>
<keyword evidence="1" id="KW-0677">Repeat</keyword>
<dbReference type="InterPro" id="IPR038305">
    <property type="entry name" value="HeLo_sf"/>
</dbReference>
<dbReference type="GO" id="GO:0085020">
    <property type="term" value="P:protein K6-linked ubiquitination"/>
    <property type="evidence" value="ECO:0007669"/>
    <property type="project" value="TreeGrafter"/>
</dbReference>
<feature type="domain" description="Nephrocystin 3-like N-terminal" evidence="5">
    <location>
        <begin position="127"/>
        <end position="293"/>
    </location>
</feature>
<dbReference type="Proteomes" id="UP000287124">
    <property type="component" value="Unassembled WGS sequence"/>
</dbReference>
<feature type="repeat" description="ANK" evidence="3">
    <location>
        <begin position="775"/>
        <end position="807"/>
    </location>
</feature>
<dbReference type="Gene3D" id="3.40.50.300">
    <property type="entry name" value="P-loop containing nucleotide triphosphate hydrolases"/>
    <property type="match status" value="1"/>
</dbReference>
<dbReference type="PROSITE" id="PS50297">
    <property type="entry name" value="ANK_REP_REGION"/>
    <property type="match status" value="9"/>
</dbReference>
<protein>
    <submittedName>
        <fullName evidence="6">Uncharacterized protein</fullName>
    </submittedName>
</protein>
<feature type="repeat" description="ANK" evidence="3">
    <location>
        <begin position="709"/>
        <end position="741"/>
    </location>
</feature>
<evidence type="ECO:0000256" key="1">
    <source>
        <dbReference type="ARBA" id="ARBA00022737"/>
    </source>
</evidence>
<name>A0A430KZ72_9HYPO</name>
<evidence type="ECO:0000259" key="4">
    <source>
        <dbReference type="Pfam" id="PF14479"/>
    </source>
</evidence>
<accession>A0A430KZ72</accession>
<dbReference type="SUPFAM" id="SSF48403">
    <property type="entry name" value="Ankyrin repeat"/>
    <property type="match status" value="1"/>
</dbReference>
<dbReference type="Pfam" id="PF14479">
    <property type="entry name" value="HeLo"/>
    <property type="match status" value="1"/>
</dbReference>
<feature type="repeat" description="ANK" evidence="3">
    <location>
        <begin position="808"/>
        <end position="840"/>
    </location>
</feature>
<dbReference type="Gene3D" id="1.25.40.20">
    <property type="entry name" value="Ankyrin repeat-containing domain"/>
    <property type="match status" value="4"/>
</dbReference>
<evidence type="ECO:0000256" key="3">
    <source>
        <dbReference type="PROSITE-ProRule" id="PRU00023"/>
    </source>
</evidence>
<dbReference type="Pfam" id="PF12796">
    <property type="entry name" value="Ank_2"/>
    <property type="match status" value="2"/>
</dbReference>
<dbReference type="PROSITE" id="PS50088">
    <property type="entry name" value="ANK_REPEAT"/>
    <property type="match status" value="9"/>
</dbReference>
<proteinExistence type="predicted"/>
<organism evidence="6 7">
    <name type="scientific">Fusarium euwallaceae</name>
    <dbReference type="NCBI Taxonomy" id="1147111"/>
    <lineage>
        <taxon>Eukaryota</taxon>
        <taxon>Fungi</taxon>
        <taxon>Dikarya</taxon>
        <taxon>Ascomycota</taxon>
        <taxon>Pezizomycotina</taxon>
        <taxon>Sordariomycetes</taxon>
        <taxon>Hypocreomycetidae</taxon>
        <taxon>Hypocreales</taxon>
        <taxon>Nectriaceae</taxon>
        <taxon>Fusarium</taxon>
        <taxon>Fusarium solani species complex</taxon>
    </lineage>
</organism>
<feature type="repeat" description="ANK" evidence="3">
    <location>
        <begin position="643"/>
        <end position="675"/>
    </location>
</feature>
<keyword evidence="2 3" id="KW-0040">ANK repeat</keyword>
<dbReference type="InterPro" id="IPR027417">
    <property type="entry name" value="P-loop_NTPase"/>
</dbReference>
<feature type="repeat" description="ANK" evidence="3">
    <location>
        <begin position="676"/>
        <end position="708"/>
    </location>
</feature>
<dbReference type="PRINTS" id="PR01415">
    <property type="entry name" value="ANKYRIN"/>
</dbReference>
<dbReference type="Pfam" id="PF24883">
    <property type="entry name" value="NPHP3_N"/>
    <property type="match status" value="1"/>
</dbReference>
<evidence type="ECO:0000313" key="6">
    <source>
        <dbReference type="EMBL" id="RTE68759.1"/>
    </source>
</evidence>
<dbReference type="InterPro" id="IPR056884">
    <property type="entry name" value="NPHP3-like_N"/>
</dbReference>
<dbReference type="Gene3D" id="1.20.120.1020">
    <property type="entry name" value="Prion-inhibition and propagation, HeLo domain"/>
    <property type="match status" value="1"/>
</dbReference>
<dbReference type="PANTHER" id="PTHR24171">
    <property type="entry name" value="ANKYRIN REPEAT DOMAIN-CONTAINING PROTEIN 39-RELATED"/>
    <property type="match status" value="1"/>
</dbReference>
<dbReference type="AlphaFoldDB" id="A0A430KZ72"/>
<dbReference type="EMBL" id="MIKF01000719">
    <property type="protein sequence ID" value="RTE68759.1"/>
    <property type="molecule type" value="Genomic_DNA"/>
</dbReference>
<reference evidence="6 7" key="1">
    <citation type="submission" date="2017-06" db="EMBL/GenBank/DDBJ databases">
        <title>Comparative genomic analysis of Ambrosia Fusariam Clade fungi.</title>
        <authorList>
            <person name="Stajich J.E."/>
            <person name="Carrillo J."/>
            <person name="Kijimoto T."/>
            <person name="Eskalen A."/>
            <person name="O'Donnell K."/>
            <person name="Kasson M."/>
        </authorList>
    </citation>
    <scope>NUCLEOTIDE SEQUENCE [LARGE SCALE GENOMIC DNA]</scope>
    <source>
        <strain evidence="6 7">UCR1854</strain>
    </source>
</reference>
<keyword evidence="7" id="KW-1185">Reference proteome</keyword>
<dbReference type="SUPFAM" id="SSF52540">
    <property type="entry name" value="P-loop containing nucleoside triphosphate hydrolases"/>
    <property type="match status" value="1"/>
</dbReference>
<feature type="repeat" description="ANK" evidence="3">
    <location>
        <begin position="742"/>
        <end position="774"/>
    </location>
</feature>
<dbReference type="Pfam" id="PF00023">
    <property type="entry name" value="Ank"/>
    <property type="match status" value="1"/>
</dbReference>
<sequence>METAGLVIGVAGLAGLFNSCLEAVDKVQAYQTFGTDSHVLDTRFKVARARFERWGPGVGIEQGKLLPDHHSALDDKDTSTVVTDVLHIIIKTICDASNAPPRRTRAAGPGDDNSSGLHRPYAKRVNGTCDWILDRPAFRHWLAIEVSAGPKLLWVNGPAGFGKTILCAHVVEHLSSNLDTPVAHFFFTSDFESREDPYLALRSWISQIVSRHEDAFEHVCQRRESDPDPVASRATVITLFTQLLHAIPGCTFIADGLDECTYLDNSSTSVAKFLHDVTDAAAGTNARVLFVSRDEPEIRHALIDDARDSFAEYKIMPEDVRSDTAAYSRSIVNRKLPNKSDDVRSTLSEAMSDRCQGQFLWLKMQEESLRRVMNKKQLQHAIANTPTGLDHLYDHNCTRATRLGEWERHRAFALLRWTAFALRPLTVCEITEAALILESEDLPLEDLPDAVDDDYVNSEIVGLCSPLLEVRNDPADPSPGRRIVHLPHFSVRQYLLYQLPTPGWIRQNDRLQISHEKLQNTVLAKACLQYVSLRQVWEDVPHDSPQPLGVSFRSYAATTWYQHLNSGLRNDAEIARLSMEFLSRNNPAWDSWRTLIESEDAERQDKEAETIPPGPLCYAIKLHLTDVAISLITEQNVNETSSLGRSALGMACTNGAAEVVDVLLKKGADLAVKNSDGWTPLYAASTKGHVKVVKMLLKVGADITVGDSNRRTPLYAASNNGHVEVVKLLLEKGADIMVANNDGWTPLNAASSSGHVEVVRLLLEKGADVTIADKNGWTPLYAASSNGHVEVVKLFLEKGADITVADDDGWTPLIAASFSGYVEVVKLFLEQGADITVANNNGLTPLYAASSSGHVEVVKLLLEQGADITVANKYGETPLHAASYNGYVEVVKLLLGIPSVDASKTDRLGRTALFLASRYGQHQAVQVLLSDGRINPGTRDWYGSTSLFAAVANSHFEVVELLIARGATVEKQDGVGRGLIWWARRTGNPRVLQLIVQHAERAGSCIPGDPTPNDAISTRFDPKASWCDACTLSIREGCGYSCSVCDNGGFCLCAECLDGGIRCCEDSHVLVPR</sequence>
<evidence type="ECO:0000313" key="7">
    <source>
        <dbReference type="Proteomes" id="UP000287124"/>
    </source>
</evidence>
<dbReference type="SMART" id="SM00248">
    <property type="entry name" value="ANK"/>
    <property type="match status" value="10"/>
</dbReference>
<dbReference type="InterPro" id="IPR036770">
    <property type="entry name" value="Ankyrin_rpt-contain_sf"/>
</dbReference>
<gene>
    <name evidence="6" type="ORF">BHE90_016862</name>
</gene>
<dbReference type="PANTHER" id="PTHR24171:SF10">
    <property type="entry name" value="ANKYRIN REPEAT DOMAIN-CONTAINING PROTEIN 29-LIKE"/>
    <property type="match status" value="1"/>
</dbReference>
<evidence type="ECO:0000256" key="2">
    <source>
        <dbReference type="ARBA" id="ARBA00023043"/>
    </source>
</evidence>
<dbReference type="InterPro" id="IPR029498">
    <property type="entry name" value="HeLo_dom"/>
</dbReference>
<feature type="repeat" description="ANK" evidence="3">
    <location>
        <begin position="942"/>
        <end position="974"/>
    </location>
</feature>